<dbReference type="AlphaFoldDB" id="A0A1J1HRA6"/>
<organism evidence="2 3">
    <name type="scientific">Clunio marinus</name>
    <dbReference type="NCBI Taxonomy" id="568069"/>
    <lineage>
        <taxon>Eukaryota</taxon>
        <taxon>Metazoa</taxon>
        <taxon>Ecdysozoa</taxon>
        <taxon>Arthropoda</taxon>
        <taxon>Hexapoda</taxon>
        <taxon>Insecta</taxon>
        <taxon>Pterygota</taxon>
        <taxon>Neoptera</taxon>
        <taxon>Endopterygota</taxon>
        <taxon>Diptera</taxon>
        <taxon>Nematocera</taxon>
        <taxon>Chironomoidea</taxon>
        <taxon>Chironomidae</taxon>
        <taxon>Clunio</taxon>
    </lineage>
</organism>
<evidence type="ECO:0000256" key="1">
    <source>
        <dbReference type="SAM" id="Phobius"/>
    </source>
</evidence>
<feature type="transmembrane region" description="Helical" evidence="1">
    <location>
        <begin position="26"/>
        <end position="44"/>
    </location>
</feature>
<gene>
    <name evidence="2" type="ORF">CLUMA_CG004277</name>
</gene>
<proteinExistence type="predicted"/>
<protein>
    <submittedName>
        <fullName evidence="2">CLUMA_CG004277, isoform A</fullName>
    </submittedName>
</protein>
<keyword evidence="3" id="KW-1185">Reference proteome</keyword>
<evidence type="ECO:0000313" key="3">
    <source>
        <dbReference type="Proteomes" id="UP000183832"/>
    </source>
</evidence>
<reference evidence="2 3" key="1">
    <citation type="submission" date="2015-04" db="EMBL/GenBank/DDBJ databases">
        <authorList>
            <person name="Syromyatnikov M.Y."/>
            <person name="Popov V.N."/>
        </authorList>
    </citation>
    <scope>NUCLEOTIDE SEQUENCE [LARGE SCALE GENOMIC DNA]</scope>
</reference>
<name>A0A1J1HRA6_9DIPT</name>
<dbReference type="Proteomes" id="UP000183832">
    <property type="component" value="Unassembled WGS sequence"/>
</dbReference>
<keyword evidence="1" id="KW-1133">Transmembrane helix</keyword>
<sequence>MSQSIELLKTLPLGLYQLGSSTSGSFLSEFKLLLIVFKPFFIFGKRRDMNRHAQQFSECCEHQFHRVAWFR</sequence>
<accession>A0A1J1HRA6</accession>
<keyword evidence="1" id="KW-0812">Transmembrane</keyword>
<evidence type="ECO:0000313" key="2">
    <source>
        <dbReference type="EMBL" id="CRK90575.1"/>
    </source>
</evidence>
<dbReference type="EMBL" id="CVRI01000020">
    <property type="protein sequence ID" value="CRK90575.1"/>
    <property type="molecule type" value="Genomic_DNA"/>
</dbReference>
<keyword evidence="1" id="KW-0472">Membrane</keyword>